<dbReference type="Pfam" id="PF05685">
    <property type="entry name" value="Uma2"/>
    <property type="match status" value="1"/>
</dbReference>
<dbReference type="RefSeq" id="WP_137907266.1">
    <property type="nucleotide sequence ID" value="NZ_BJCF01000009.1"/>
</dbReference>
<dbReference type="OrthoDB" id="428427at2"/>
<dbReference type="PANTHER" id="PTHR34107">
    <property type="entry name" value="SLL0198 PROTEIN-RELATED"/>
    <property type="match status" value="1"/>
</dbReference>
<dbReference type="PANTHER" id="PTHR34107:SF2">
    <property type="entry name" value="SLL0888 PROTEIN"/>
    <property type="match status" value="1"/>
</dbReference>
<dbReference type="AlphaFoldDB" id="A0A480AC50"/>
<dbReference type="CDD" id="cd06260">
    <property type="entry name" value="DUF820-like"/>
    <property type="match status" value="1"/>
</dbReference>
<dbReference type="InterPro" id="IPR012296">
    <property type="entry name" value="Nuclease_put_TT1808"/>
</dbReference>
<proteinExistence type="predicted"/>
<feature type="domain" description="Putative restriction endonuclease" evidence="1">
    <location>
        <begin position="12"/>
        <end position="195"/>
    </location>
</feature>
<dbReference type="EMBL" id="BJCF01000009">
    <property type="protein sequence ID" value="GCL41546.1"/>
    <property type="molecule type" value="Genomic_DNA"/>
</dbReference>
<reference evidence="3" key="1">
    <citation type="submission" date="2019-02" db="EMBL/GenBank/DDBJ databases">
        <title>Draft genome sequence of Dolichospermum planctonicum NIES-80.</title>
        <authorList>
            <person name="Yamaguchi H."/>
            <person name="Suzuki S."/>
            <person name="Kawachi M."/>
        </authorList>
    </citation>
    <scope>NUCLEOTIDE SEQUENCE [LARGE SCALE GENOMIC DNA]</scope>
    <source>
        <strain evidence="3">NIES-80</strain>
    </source>
</reference>
<sequence>MLQALPKIVTFAEFIEWLPDKGRYELHDGVIVEMNPPVGFHEDIICFLAERITAEYLPLNLPYGIPKTTFVKPPGSESSYLPDVLVINRNILANDPNWRKSAVISDPDSIPLVIEVVSTNWQDDYYKKLGDYEKLGIPEYWIVDYLALGSKRFIGSPKQPTISIHQLIEGEYQVSQFTGSELILSSTFPELKLTAEQIFKAGNFD</sequence>
<evidence type="ECO:0000313" key="3">
    <source>
        <dbReference type="Proteomes" id="UP000299367"/>
    </source>
</evidence>
<accession>A0A480AC50</accession>
<gene>
    <name evidence="2" type="ORF">NIES80_12410</name>
</gene>
<comment type="caution">
    <text evidence="2">The sequence shown here is derived from an EMBL/GenBank/DDBJ whole genome shotgun (WGS) entry which is preliminary data.</text>
</comment>
<evidence type="ECO:0000259" key="1">
    <source>
        <dbReference type="Pfam" id="PF05685"/>
    </source>
</evidence>
<protein>
    <recommendedName>
        <fullName evidence="1">Putative restriction endonuclease domain-containing protein</fullName>
    </recommendedName>
</protein>
<organism evidence="2 3">
    <name type="scientific">Dolichospermum planctonicum</name>
    <dbReference type="NCBI Taxonomy" id="136072"/>
    <lineage>
        <taxon>Bacteria</taxon>
        <taxon>Bacillati</taxon>
        <taxon>Cyanobacteriota</taxon>
        <taxon>Cyanophyceae</taxon>
        <taxon>Nostocales</taxon>
        <taxon>Aphanizomenonaceae</taxon>
        <taxon>Dolichospermum</taxon>
    </lineage>
</organism>
<name>A0A480AC50_9CYAN</name>
<dbReference type="InterPro" id="IPR008538">
    <property type="entry name" value="Uma2"/>
</dbReference>
<evidence type="ECO:0000313" key="2">
    <source>
        <dbReference type="EMBL" id="GCL41546.1"/>
    </source>
</evidence>
<dbReference type="SUPFAM" id="SSF52980">
    <property type="entry name" value="Restriction endonuclease-like"/>
    <property type="match status" value="1"/>
</dbReference>
<dbReference type="Gene3D" id="3.90.1570.10">
    <property type="entry name" value="tt1808, chain A"/>
    <property type="match status" value="1"/>
</dbReference>
<dbReference type="InterPro" id="IPR011335">
    <property type="entry name" value="Restrct_endonuc-II-like"/>
</dbReference>
<dbReference type="Proteomes" id="UP000299367">
    <property type="component" value="Unassembled WGS sequence"/>
</dbReference>